<evidence type="ECO:0000259" key="8">
    <source>
        <dbReference type="PROSITE" id="PS50184"/>
    </source>
</evidence>
<dbReference type="GO" id="GO:0005178">
    <property type="term" value="F:integrin binding"/>
    <property type="evidence" value="ECO:0000318"/>
    <property type="project" value="GO_Central"/>
</dbReference>
<evidence type="ECO:0000313" key="12">
    <source>
        <dbReference type="Proteomes" id="UP000015101"/>
    </source>
</evidence>
<feature type="domain" description="IGFBP N-terminal" evidence="9">
    <location>
        <begin position="41"/>
        <end position="112"/>
    </location>
</feature>
<dbReference type="SMART" id="SM00121">
    <property type="entry name" value="IB"/>
    <property type="match status" value="1"/>
</dbReference>
<dbReference type="SMART" id="SM00209">
    <property type="entry name" value="TSP1"/>
    <property type="match status" value="1"/>
</dbReference>
<evidence type="ECO:0000256" key="2">
    <source>
        <dbReference type="ARBA" id="ARBA00008125"/>
    </source>
</evidence>
<dbReference type="PROSITE" id="PS01225">
    <property type="entry name" value="CTCK_2"/>
    <property type="match status" value="1"/>
</dbReference>
<dbReference type="GeneID" id="20215981"/>
<comment type="subcellular location">
    <subcellularLocation>
        <location evidence="1">Secreted</location>
    </subcellularLocation>
</comment>
<evidence type="ECO:0000256" key="6">
    <source>
        <dbReference type="PROSITE-ProRule" id="PRU00039"/>
    </source>
</evidence>
<evidence type="ECO:0008006" key="13">
    <source>
        <dbReference type="Google" id="ProtNLM"/>
    </source>
</evidence>
<reference evidence="11" key="3">
    <citation type="submission" date="2015-06" db="UniProtKB">
        <authorList>
            <consortium name="EnsemblMetazoa"/>
        </authorList>
    </citation>
    <scope>IDENTIFICATION</scope>
</reference>
<dbReference type="PROSITE" id="PS51323">
    <property type="entry name" value="IGFBP_N_2"/>
    <property type="match status" value="1"/>
</dbReference>
<dbReference type="InterPro" id="IPR036383">
    <property type="entry name" value="TSP1_rpt_sf"/>
</dbReference>
<reference evidence="12" key="1">
    <citation type="submission" date="2012-12" db="EMBL/GenBank/DDBJ databases">
        <authorList>
            <person name="Hellsten U."/>
            <person name="Grimwood J."/>
            <person name="Chapman J.A."/>
            <person name="Shapiro H."/>
            <person name="Aerts A."/>
            <person name="Otillar R.P."/>
            <person name="Terry A.Y."/>
            <person name="Boore J.L."/>
            <person name="Simakov O."/>
            <person name="Marletaz F."/>
            <person name="Cho S.-J."/>
            <person name="Edsinger-Gonzales E."/>
            <person name="Havlak P."/>
            <person name="Kuo D.-H."/>
            <person name="Larsson T."/>
            <person name="Lv J."/>
            <person name="Arendt D."/>
            <person name="Savage R."/>
            <person name="Osoegawa K."/>
            <person name="de Jong P."/>
            <person name="Lindberg D.R."/>
            <person name="Seaver E.C."/>
            <person name="Weisblat D.A."/>
            <person name="Putnam N.H."/>
            <person name="Grigoriev I.V."/>
            <person name="Rokhsar D.S."/>
        </authorList>
    </citation>
    <scope>NUCLEOTIDE SEQUENCE</scope>
</reference>
<dbReference type="SMART" id="SM00214">
    <property type="entry name" value="VWC"/>
    <property type="match status" value="1"/>
</dbReference>
<dbReference type="Pfam" id="PF00219">
    <property type="entry name" value="IGFBP"/>
    <property type="match status" value="1"/>
</dbReference>
<dbReference type="InterPro" id="IPR001007">
    <property type="entry name" value="VWF_dom"/>
</dbReference>
<evidence type="ECO:0000256" key="1">
    <source>
        <dbReference type="ARBA" id="ARBA00004613"/>
    </source>
</evidence>
<evidence type="ECO:0000259" key="7">
    <source>
        <dbReference type="PROSITE" id="PS01225"/>
    </source>
</evidence>
<dbReference type="EnsemblMetazoa" id="HelroT81743">
    <property type="protein sequence ID" value="HelroP81743"/>
    <property type="gene ID" value="HelroG81743"/>
</dbReference>
<comment type="similarity">
    <text evidence="2">Belongs to the CCN family.</text>
</comment>
<dbReference type="RefSeq" id="XP_009020594.1">
    <property type="nucleotide sequence ID" value="XM_009022346.1"/>
</dbReference>
<dbReference type="Pfam" id="PF19035">
    <property type="entry name" value="TSP1_CCN"/>
    <property type="match status" value="1"/>
</dbReference>
<dbReference type="GO" id="GO:0008201">
    <property type="term" value="F:heparin binding"/>
    <property type="evidence" value="ECO:0000318"/>
    <property type="project" value="GO_Central"/>
</dbReference>
<evidence type="ECO:0000259" key="9">
    <source>
        <dbReference type="PROSITE" id="PS51323"/>
    </source>
</evidence>
<dbReference type="HOGENOM" id="CLU_063247_1_0_1"/>
<dbReference type="PROSITE" id="PS00222">
    <property type="entry name" value="IGFBP_N_1"/>
    <property type="match status" value="1"/>
</dbReference>
<comment type="caution">
    <text evidence="6">Lacks conserved residue(s) required for the propagation of feature annotation.</text>
</comment>
<dbReference type="OMA" id="VVEIFCF"/>
<dbReference type="OrthoDB" id="365605at2759"/>
<dbReference type="InParanoid" id="T1G4I3"/>
<evidence type="ECO:0000256" key="5">
    <source>
        <dbReference type="ARBA" id="ARBA00023157"/>
    </source>
</evidence>
<dbReference type="AlphaFoldDB" id="T1G4I3"/>
<sequence length="344" mass="39219">MIKPFDVLWDGNFYRHFDKQHRYHQQQHCHQHHHRRRCLHHFQDCIYPCQCSPELPTCQTGVQLIQDGCGCCQICARQQGDLCSKADGCDKSKGLYCNYTQDNGIRGICRAKAGRSCNVNGKIITDGQQYNPSCSLTCFCQDGRYACSTMCPQELHPPSNDHCRDAQLVSIKDRCCKEWVCPHPHNLVNLDDALPGHYSNGKSCKHEETEWSACSTTCGYGESVRMSNNNELCQATQERRMCNVRPCEMMVSEYNKNNPTSNATNDSKCKSTLESPISEKLRHANCESVDEYRLKFCGRCRKCCGPEKSRTVDIKYICPDGSTKTEPFMMIEKCVCHNKPNCSF</sequence>
<dbReference type="GO" id="GO:0007155">
    <property type="term" value="P:cell adhesion"/>
    <property type="evidence" value="ECO:0000318"/>
    <property type="project" value="GO_Central"/>
</dbReference>
<dbReference type="InterPro" id="IPR006207">
    <property type="entry name" value="Cys_knot_C"/>
</dbReference>
<dbReference type="GO" id="GO:0005615">
    <property type="term" value="C:extracellular space"/>
    <property type="evidence" value="ECO:0000318"/>
    <property type="project" value="GO_Central"/>
</dbReference>
<protein>
    <recommendedName>
        <fullName evidence="13">CTCK domain-containing protein</fullName>
    </recommendedName>
</protein>
<dbReference type="InterPro" id="IPR009030">
    <property type="entry name" value="Growth_fac_rcpt_cys_sf"/>
</dbReference>
<dbReference type="GO" id="GO:0045597">
    <property type="term" value="P:positive regulation of cell differentiation"/>
    <property type="evidence" value="ECO:0000318"/>
    <property type="project" value="GO_Central"/>
</dbReference>
<dbReference type="PANTHER" id="PTHR11348:SF17">
    <property type="entry name" value="CCN"/>
    <property type="match status" value="1"/>
</dbReference>
<dbReference type="Proteomes" id="UP000015101">
    <property type="component" value="Unassembled WGS sequence"/>
</dbReference>
<feature type="domain" description="VWFC" evidence="8">
    <location>
        <begin position="115"/>
        <end position="182"/>
    </location>
</feature>
<keyword evidence="3" id="KW-0964">Secreted</keyword>
<dbReference type="SMART" id="SM00041">
    <property type="entry name" value="CT"/>
    <property type="match status" value="1"/>
</dbReference>
<evidence type="ECO:0000256" key="3">
    <source>
        <dbReference type="ARBA" id="ARBA00022525"/>
    </source>
</evidence>
<dbReference type="EMBL" id="AMQM01005079">
    <property type="status" value="NOT_ANNOTATED_CDS"/>
    <property type="molecule type" value="Genomic_DNA"/>
</dbReference>
<organism evidence="11 12">
    <name type="scientific">Helobdella robusta</name>
    <name type="common">Californian leech</name>
    <dbReference type="NCBI Taxonomy" id="6412"/>
    <lineage>
        <taxon>Eukaryota</taxon>
        <taxon>Metazoa</taxon>
        <taxon>Spiralia</taxon>
        <taxon>Lophotrochozoa</taxon>
        <taxon>Annelida</taxon>
        <taxon>Clitellata</taxon>
        <taxon>Hirudinea</taxon>
        <taxon>Rhynchobdellida</taxon>
        <taxon>Glossiphoniidae</taxon>
        <taxon>Helobdella</taxon>
    </lineage>
</organism>
<dbReference type="SUPFAM" id="SSF82895">
    <property type="entry name" value="TSP-1 type 1 repeat"/>
    <property type="match status" value="1"/>
</dbReference>
<dbReference type="CTD" id="20215981"/>
<dbReference type="SUPFAM" id="SSF57184">
    <property type="entry name" value="Growth factor receptor domain"/>
    <property type="match status" value="1"/>
</dbReference>
<dbReference type="InterPro" id="IPR050941">
    <property type="entry name" value="CCN"/>
</dbReference>
<dbReference type="PROSITE" id="PS50092">
    <property type="entry name" value="TSP1"/>
    <property type="match status" value="1"/>
</dbReference>
<gene>
    <name evidence="11" type="primary">20215981</name>
    <name evidence="10" type="ORF">HELRODRAFT_81743</name>
</gene>
<keyword evidence="5" id="KW-1015">Disulfide bond</keyword>
<feature type="domain" description="CTCK" evidence="7">
    <location>
        <begin position="269"/>
        <end position="343"/>
    </location>
</feature>
<reference evidence="10 12" key="2">
    <citation type="journal article" date="2013" name="Nature">
        <title>Insights into bilaterian evolution from three spiralian genomes.</title>
        <authorList>
            <person name="Simakov O."/>
            <person name="Marletaz F."/>
            <person name="Cho S.J."/>
            <person name="Edsinger-Gonzales E."/>
            <person name="Havlak P."/>
            <person name="Hellsten U."/>
            <person name="Kuo D.H."/>
            <person name="Larsson T."/>
            <person name="Lv J."/>
            <person name="Arendt D."/>
            <person name="Savage R."/>
            <person name="Osoegawa K."/>
            <person name="de Jong P."/>
            <person name="Grimwood J."/>
            <person name="Chapman J.A."/>
            <person name="Shapiro H."/>
            <person name="Aerts A."/>
            <person name="Otillar R.P."/>
            <person name="Terry A.Y."/>
            <person name="Boore J.L."/>
            <person name="Grigoriev I.V."/>
            <person name="Lindberg D.R."/>
            <person name="Seaver E.C."/>
            <person name="Weisblat D.A."/>
            <person name="Putnam N.H."/>
            <person name="Rokhsar D.S."/>
        </authorList>
    </citation>
    <scope>NUCLEOTIDE SEQUENCE</scope>
</reference>
<evidence type="ECO:0000256" key="4">
    <source>
        <dbReference type="ARBA" id="ARBA00022729"/>
    </source>
</evidence>
<dbReference type="GO" id="GO:0007165">
    <property type="term" value="P:signal transduction"/>
    <property type="evidence" value="ECO:0000318"/>
    <property type="project" value="GO_Central"/>
</dbReference>
<dbReference type="PROSITE" id="PS50184">
    <property type="entry name" value="VWFC_2"/>
    <property type="match status" value="1"/>
</dbReference>
<dbReference type="InterPro" id="IPR043973">
    <property type="entry name" value="TSP1_CCN"/>
</dbReference>
<dbReference type="InterPro" id="IPR017891">
    <property type="entry name" value="Insulin_GF-bd_Cys-rich_CS"/>
</dbReference>
<keyword evidence="4" id="KW-0732">Signal</keyword>
<accession>T1G4I3</accession>
<dbReference type="GO" id="GO:0031012">
    <property type="term" value="C:extracellular matrix"/>
    <property type="evidence" value="ECO:0000318"/>
    <property type="project" value="GO_Central"/>
</dbReference>
<dbReference type="Gene3D" id="2.20.100.10">
    <property type="entry name" value="Thrombospondin type-1 (TSP1) repeat"/>
    <property type="match status" value="1"/>
</dbReference>
<dbReference type="InterPro" id="IPR000884">
    <property type="entry name" value="TSP1_rpt"/>
</dbReference>
<dbReference type="PANTHER" id="PTHR11348">
    <property type="entry name" value="CONNECTIVE TISSUE GROWTH FACTOR-RELATED"/>
    <property type="match status" value="1"/>
</dbReference>
<evidence type="ECO:0000313" key="10">
    <source>
        <dbReference type="EMBL" id="ESO01358.1"/>
    </source>
</evidence>
<dbReference type="EMBL" id="KB096785">
    <property type="protein sequence ID" value="ESO01358.1"/>
    <property type="molecule type" value="Genomic_DNA"/>
</dbReference>
<evidence type="ECO:0000313" key="11">
    <source>
        <dbReference type="EnsemblMetazoa" id="HelroP81743"/>
    </source>
</evidence>
<dbReference type="KEGG" id="hro:HELRODRAFT_81743"/>
<name>T1G4I3_HELRO</name>
<dbReference type="eggNOG" id="ENOG502QQDX">
    <property type="taxonomic scope" value="Eukaryota"/>
</dbReference>
<keyword evidence="12" id="KW-1185">Reference proteome</keyword>
<dbReference type="SUPFAM" id="SSF57603">
    <property type="entry name" value="FnI-like domain"/>
    <property type="match status" value="1"/>
</dbReference>
<dbReference type="InterPro" id="IPR000867">
    <property type="entry name" value="IGFBP-like"/>
</dbReference>
<proteinExistence type="inferred from homology"/>